<feature type="compositionally biased region" description="Basic and acidic residues" evidence="3">
    <location>
        <begin position="159"/>
        <end position="175"/>
    </location>
</feature>
<dbReference type="InterPro" id="IPR002018">
    <property type="entry name" value="CarbesteraseB"/>
</dbReference>
<reference evidence="5" key="1">
    <citation type="submission" date="2022-11" db="EMBL/GenBank/DDBJ databases">
        <title>Genome Sequence of Cubamyces cubensis.</title>
        <authorList>
            <person name="Buettner E."/>
        </authorList>
    </citation>
    <scope>NUCLEOTIDE SEQUENCE</scope>
    <source>
        <strain evidence="5">MPL-01</strain>
    </source>
</reference>
<comment type="similarity">
    <text evidence="1">Belongs to the type-B carboxylesterase/lipase family.</text>
</comment>
<dbReference type="PROSITE" id="PS00122">
    <property type="entry name" value="CARBOXYLESTERASE_B_1"/>
    <property type="match status" value="1"/>
</dbReference>
<dbReference type="GO" id="GO:0016787">
    <property type="term" value="F:hydrolase activity"/>
    <property type="evidence" value="ECO:0007669"/>
    <property type="project" value="UniProtKB-KW"/>
</dbReference>
<evidence type="ECO:0000256" key="3">
    <source>
        <dbReference type="SAM" id="MobiDB-lite"/>
    </source>
</evidence>
<accession>A0AAD7TZE6</accession>
<name>A0AAD7TZE6_9APHY</name>
<evidence type="ECO:0000313" key="5">
    <source>
        <dbReference type="EMBL" id="KAJ8487957.1"/>
    </source>
</evidence>
<comment type="caution">
    <text evidence="5">The sequence shown here is derived from an EMBL/GenBank/DDBJ whole genome shotgun (WGS) entry which is preliminary data.</text>
</comment>
<dbReference type="InterPro" id="IPR050309">
    <property type="entry name" value="Type-B_Carboxylest/Lipase"/>
</dbReference>
<gene>
    <name evidence="5" type="ORF">ONZ51_g3843</name>
</gene>
<dbReference type="SUPFAM" id="SSF53474">
    <property type="entry name" value="alpha/beta-Hydrolases"/>
    <property type="match status" value="1"/>
</dbReference>
<dbReference type="Pfam" id="PF00135">
    <property type="entry name" value="COesterase"/>
    <property type="match status" value="1"/>
</dbReference>
<sequence>MNGVDITVHHLSCEPDASVLRPTSQELLESAAALVSATREETRWHSPQKIDLSIFRLTGRIWELSQCPPHQPKPRFVSQELEYQPQAWASNDHIDEDDTWSLKDLEEFDHSILHRHLTGVDKPRSTTNSPSTIPGDYSISRTPPRGTCPEAGPSSKRKSPVEPHDHTPAKRSRFEEGSLCPLLPLPHFHPSPMMFENPWPPLNQTDIFKIPIMPIAPYNNTTVEDIICDPFRRLAWVVPVRGRPPWGATPAAMLASPSPQVTCDGHTLAWTTDALRDFWDFLKDLKDAGNLGPLSVAFHLTTISLAVAAAITLFILNALPAQQSYSQTVARLSLWALLYPSIPFDDVQPLHVVDVGYARYMGDVSGTNAIVYLGIPYAEPPVGEQRFRAPLPLDTARMARQPKGSIIDATTYPDFCVQGSTGSGDAGGAGTEDCLKLNVYAPSGAEEGDNLPVLVYIHGGAYAYGNPANWPFDHWINQSPNVIIVSVYYRLDSFGFLAVPELSGGALGDLNVGFQDQVLALKWVQNHIHSFGGDPTKVTINGQSAGAASVQLHLVAHEGEKLYSQAIVQSVYRTPLPMPEQQRPLFDFYASHAGCGDGSESVTTRMACLRKASVSALARAQDAALYNFTGQYKIFRPVVDGTLVTDFPTLTILGGGMADVPVIVGATSNETLSKGPDISTALHKFFPGLTSDDLADYLERYPSTDFESDNQRFTVATGESELICSREIIGSTAARGNKVYSYRYNQPVPTFNTTLVTHAAENWMLFRGTRTGTNGTTTFQPQSANDKAFASELIAYWLSFVRSGDPNTYKLPQSPVWPQYTSDSKIRMVLQESGDTDVSASVVENEPGQESERCVFVAGKAEQQQA</sequence>
<evidence type="ECO:0000313" key="6">
    <source>
        <dbReference type="Proteomes" id="UP001215151"/>
    </source>
</evidence>
<dbReference type="EMBL" id="JAPEVG010000070">
    <property type="protein sequence ID" value="KAJ8487957.1"/>
    <property type="molecule type" value="Genomic_DNA"/>
</dbReference>
<dbReference type="InterPro" id="IPR029058">
    <property type="entry name" value="AB_hydrolase_fold"/>
</dbReference>
<feature type="domain" description="Carboxylesterase type B" evidence="4">
    <location>
        <begin position="367"/>
        <end position="832"/>
    </location>
</feature>
<evidence type="ECO:0000256" key="1">
    <source>
        <dbReference type="ARBA" id="ARBA00005964"/>
    </source>
</evidence>
<dbReference type="Gene3D" id="3.40.50.1820">
    <property type="entry name" value="alpha/beta hydrolase"/>
    <property type="match status" value="1"/>
</dbReference>
<evidence type="ECO:0000256" key="2">
    <source>
        <dbReference type="ARBA" id="ARBA00022801"/>
    </source>
</evidence>
<dbReference type="Proteomes" id="UP001215151">
    <property type="component" value="Unassembled WGS sequence"/>
</dbReference>
<keyword evidence="6" id="KW-1185">Reference proteome</keyword>
<proteinExistence type="inferred from homology"/>
<feature type="region of interest" description="Disordered" evidence="3">
    <location>
        <begin position="119"/>
        <end position="175"/>
    </location>
</feature>
<dbReference type="InterPro" id="IPR019826">
    <property type="entry name" value="Carboxylesterase_B_AS"/>
</dbReference>
<organism evidence="5 6">
    <name type="scientific">Trametes cubensis</name>
    <dbReference type="NCBI Taxonomy" id="1111947"/>
    <lineage>
        <taxon>Eukaryota</taxon>
        <taxon>Fungi</taxon>
        <taxon>Dikarya</taxon>
        <taxon>Basidiomycota</taxon>
        <taxon>Agaricomycotina</taxon>
        <taxon>Agaricomycetes</taxon>
        <taxon>Polyporales</taxon>
        <taxon>Polyporaceae</taxon>
        <taxon>Trametes</taxon>
    </lineage>
</organism>
<evidence type="ECO:0000259" key="4">
    <source>
        <dbReference type="Pfam" id="PF00135"/>
    </source>
</evidence>
<protein>
    <recommendedName>
        <fullName evidence="4">Carboxylesterase type B domain-containing protein</fullName>
    </recommendedName>
</protein>
<dbReference type="AlphaFoldDB" id="A0AAD7TZE6"/>
<dbReference type="PANTHER" id="PTHR11559">
    <property type="entry name" value="CARBOXYLESTERASE"/>
    <property type="match status" value="1"/>
</dbReference>
<keyword evidence="2" id="KW-0378">Hydrolase</keyword>